<protein>
    <recommendedName>
        <fullName evidence="1">Rhodanese domain-containing protein</fullName>
    </recommendedName>
</protein>
<accession>A0A6C0EN75</accession>
<proteinExistence type="predicted"/>
<evidence type="ECO:0000313" key="2">
    <source>
        <dbReference type="EMBL" id="QHT29759.1"/>
    </source>
</evidence>
<dbReference type="InterPro" id="IPR036873">
    <property type="entry name" value="Rhodanese-like_dom_sf"/>
</dbReference>
<dbReference type="PROSITE" id="PS50206">
    <property type="entry name" value="RHODANESE_3"/>
    <property type="match status" value="1"/>
</dbReference>
<feature type="domain" description="Rhodanese" evidence="1">
    <location>
        <begin position="145"/>
        <end position="165"/>
    </location>
</feature>
<dbReference type="SUPFAM" id="SSF52821">
    <property type="entry name" value="Rhodanese/Cell cycle control phosphatase"/>
    <property type="match status" value="1"/>
</dbReference>
<reference evidence="2" key="1">
    <citation type="journal article" date="2020" name="Nature">
        <title>Giant virus diversity and host interactions through global metagenomics.</title>
        <authorList>
            <person name="Schulz F."/>
            <person name="Roux S."/>
            <person name="Paez-Espino D."/>
            <person name="Jungbluth S."/>
            <person name="Walsh D.A."/>
            <person name="Denef V.J."/>
            <person name="McMahon K.D."/>
            <person name="Konstantinidis K.T."/>
            <person name="Eloe-Fadrosh E.A."/>
            <person name="Kyrpides N.C."/>
            <person name="Woyke T."/>
        </authorList>
    </citation>
    <scope>NUCLEOTIDE SEQUENCE</scope>
    <source>
        <strain evidence="2">GVMAG-M-3300009068-24</strain>
    </source>
</reference>
<sequence>MLQLLARFTHTGRPGGGVNDTERTLVQHSSFLPPLNQAKGTTHLMHDKITAQTRAGHHKVGFDDVRWIMKHNRKGDLAASRFWLINTLPTHEQMYLIPGTVPCQMEEAWVNEVIGDLNRNLDDYILVIYGKNNVDDSVDRKFTQLTKLGFTQVFIYYGGMFEWCLLQDVYGNDLFPWEIATQGTQTSPPDMLHWAPAAKFVGHM</sequence>
<dbReference type="InterPro" id="IPR001763">
    <property type="entry name" value="Rhodanese-like_dom"/>
</dbReference>
<dbReference type="EMBL" id="MN738882">
    <property type="protein sequence ID" value="QHT29759.1"/>
    <property type="molecule type" value="Genomic_DNA"/>
</dbReference>
<organism evidence="2">
    <name type="scientific">viral metagenome</name>
    <dbReference type="NCBI Taxonomy" id="1070528"/>
    <lineage>
        <taxon>unclassified sequences</taxon>
        <taxon>metagenomes</taxon>
        <taxon>organismal metagenomes</taxon>
    </lineage>
</organism>
<evidence type="ECO:0000259" key="1">
    <source>
        <dbReference type="PROSITE" id="PS50206"/>
    </source>
</evidence>
<dbReference type="AlphaFoldDB" id="A0A6C0EN75"/>
<name>A0A6C0EN75_9ZZZZ</name>